<name>A0A6N2KM25_SALVM</name>
<organism evidence="1">
    <name type="scientific">Salix viminalis</name>
    <name type="common">Common osier</name>
    <name type="synonym">Basket willow</name>
    <dbReference type="NCBI Taxonomy" id="40686"/>
    <lineage>
        <taxon>Eukaryota</taxon>
        <taxon>Viridiplantae</taxon>
        <taxon>Streptophyta</taxon>
        <taxon>Embryophyta</taxon>
        <taxon>Tracheophyta</taxon>
        <taxon>Spermatophyta</taxon>
        <taxon>Magnoliopsida</taxon>
        <taxon>eudicotyledons</taxon>
        <taxon>Gunneridae</taxon>
        <taxon>Pentapetalae</taxon>
        <taxon>rosids</taxon>
        <taxon>fabids</taxon>
        <taxon>Malpighiales</taxon>
        <taxon>Salicaceae</taxon>
        <taxon>Saliceae</taxon>
        <taxon>Salix</taxon>
    </lineage>
</organism>
<accession>A0A6N2KM25</accession>
<proteinExistence type="predicted"/>
<dbReference type="EMBL" id="CAADRP010000269">
    <property type="protein sequence ID" value="VFU26063.1"/>
    <property type="molecule type" value="Genomic_DNA"/>
</dbReference>
<sequence>MPTLVLYICKLPPYTSNPAHQKESLLPGRILKPKISPYSLIIFQAQSAKSFLNIKFTKKKTRRLGFLFAKFYRYN</sequence>
<evidence type="ECO:0000313" key="1">
    <source>
        <dbReference type="EMBL" id="VFU26063.1"/>
    </source>
</evidence>
<protein>
    <submittedName>
        <fullName evidence="1">Uncharacterized protein</fullName>
    </submittedName>
</protein>
<dbReference type="AlphaFoldDB" id="A0A6N2KM25"/>
<gene>
    <name evidence="1" type="ORF">SVIM_LOCUS65552</name>
</gene>
<reference evidence="1" key="1">
    <citation type="submission" date="2019-03" db="EMBL/GenBank/DDBJ databases">
        <authorList>
            <person name="Mank J."/>
            <person name="Almeida P."/>
        </authorList>
    </citation>
    <scope>NUCLEOTIDE SEQUENCE</scope>
    <source>
        <strain evidence="1">78183</strain>
    </source>
</reference>